<evidence type="ECO:0000256" key="1">
    <source>
        <dbReference type="SAM" id="Phobius"/>
    </source>
</evidence>
<protein>
    <recommendedName>
        <fullName evidence="4">Na+/glutamate symporter</fullName>
    </recommendedName>
</protein>
<feature type="transmembrane region" description="Helical" evidence="1">
    <location>
        <begin position="334"/>
        <end position="351"/>
    </location>
</feature>
<dbReference type="AlphaFoldDB" id="A0A0U9HI60"/>
<name>A0A0U9HI60_9FIRM</name>
<feature type="transmembrane region" description="Helical" evidence="1">
    <location>
        <begin position="89"/>
        <end position="106"/>
    </location>
</feature>
<accession>A0A0U9HI60</accession>
<feature type="transmembrane region" description="Helical" evidence="1">
    <location>
        <begin position="33"/>
        <end position="49"/>
    </location>
</feature>
<feature type="transmembrane region" description="Helical" evidence="1">
    <location>
        <begin position="247"/>
        <end position="263"/>
    </location>
</feature>
<gene>
    <name evidence="2" type="ORF">TSYNT_967</name>
</gene>
<feature type="transmembrane region" description="Helical" evidence="1">
    <location>
        <begin position="371"/>
        <end position="395"/>
    </location>
</feature>
<reference evidence="2" key="1">
    <citation type="journal article" date="2016" name="Genome Announc.">
        <title>Draft Genome Sequence of the Syntrophic Lactate-Degrading Bacterium Tepidanaerobacter syntrophicus JLT.</title>
        <authorList>
            <person name="Matsuura N."/>
            <person name="Ohashi A."/>
            <person name="Tourlousse D.M."/>
            <person name="Sekiguchi Y."/>
        </authorList>
    </citation>
    <scope>NUCLEOTIDE SEQUENCE [LARGE SCALE GENOMIC DNA]</scope>
    <source>
        <strain evidence="2">JL</strain>
    </source>
</reference>
<feature type="transmembrane region" description="Helical" evidence="1">
    <location>
        <begin position="61"/>
        <end position="83"/>
    </location>
</feature>
<feature type="transmembrane region" description="Helical" evidence="1">
    <location>
        <begin position="275"/>
        <end position="294"/>
    </location>
</feature>
<evidence type="ECO:0000313" key="3">
    <source>
        <dbReference type="Proteomes" id="UP000062160"/>
    </source>
</evidence>
<organism evidence="2">
    <name type="scientific">Tepidanaerobacter syntrophicus</name>
    <dbReference type="NCBI Taxonomy" id="224999"/>
    <lineage>
        <taxon>Bacteria</taxon>
        <taxon>Bacillati</taxon>
        <taxon>Bacillota</taxon>
        <taxon>Clostridia</taxon>
        <taxon>Thermosediminibacterales</taxon>
        <taxon>Tepidanaerobacteraceae</taxon>
        <taxon>Tepidanaerobacter</taxon>
    </lineage>
</organism>
<dbReference type="RefSeq" id="WP_059033385.1">
    <property type="nucleotide sequence ID" value="NZ_DF977003.1"/>
</dbReference>
<evidence type="ECO:0008006" key="4">
    <source>
        <dbReference type="Google" id="ProtNLM"/>
    </source>
</evidence>
<proteinExistence type="predicted"/>
<keyword evidence="3" id="KW-1185">Reference proteome</keyword>
<feature type="transmembrane region" description="Helical" evidence="1">
    <location>
        <begin position="150"/>
        <end position="168"/>
    </location>
</feature>
<evidence type="ECO:0000313" key="2">
    <source>
        <dbReference type="EMBL" id="GAQ25819.1"/>
    </source>
</evidence>
<keyword evidence="1" id="KW-0472">Membrane</keyword>
<dbReference type="STRING" id="224999.GCA_001485475_01855"/>
<sequence length="398" mass="43513">MSWSFELSFFIFLIIVFASQALAVRLHSLVPMPLIMGIFCIIGFALNIIPKDFVVNSNMTAVGTIAFNVFVIHNATMIDISFLKEHSTDAIACILGSLILTCILALCTKGILGQKLSLLSPGPVLGSGASCAIASYSVKSTHPELSVYPWMIFMFQGLFSVPVVTWALKKEAKIILNNYNDSEDETCAFNPIENNKRSNLLHINGLCKKVPSAYKTPAYYLGTIMIVNIFSKYLYTEFLTPCKLNTNVIALCIGFIFAQLGFLDKAPLNKSDSFGLLLMGLMGLMANTLANTPLDSILSLFGPIIFVFSVSTLVLILCGIAAGRLFGYSSYRGIALMANCMMGFPVNEMLLQNVAKLAESDSEKEYLAKQIFPILNTGTMLIVNTISILIVSIMVNFI</sequence>
<keyword evidence="1" id="KW-1133">Transmembrane helix</keyword>
<dbReference type="EMBL" id="DF977003">
    <property type="protein sequence ID" value="GAQ25819.1"/>
    <property type="molecule type" value="Genomic_DNA"/>
</dbReference>
<dbReference type="OrthoDB" id="2066657at2"/>
<dbReference type="InterPro" id="IPR049576">
    <property type="entry name" value="HDC-like"/>
</dbReference>
<keyword evidence="1" id="KW-0812">Transmembrane</keyword>
<feature type="transmembrane region" description="Helical" evidence="1">
    <location>
        <begin position="118"/>
        <end position="138"/>
    </location>
</feature>
<feature type="transmembrane region" description="Helical" evidence="1">
    <location>
        <begin position="300"/>
        <end position="322"/>
    </location>
</feature>
<dbReference type="Proteomes" id="UP000062160">
    <property type="component" value="Unassembled WGS sequence"/>
</dbReference>
<dbReference type="CDD" id="cd21416">
    <property type="entry name" value="HDC_protein"/>
    <property type="match status" value="1"/>
</dbReference>